<proteinExistence type="inferred from homology"/>
<comment type="similarity">
    <text evidence="1">Belongs to the peptidase C40 family.</text>
</comment>
<dbReference type="GO" id="GO:0009253">
    <property type="term" value="P:peptidoglycan catabolic process"/>
    <property type="evidence" value="ECO:0007669"/>
    <property type="project" value="InterPro"/>
</dbReference>
<dbReference type="GO" id="GO:0016998">
    <property type="term" value="P:cell wall macromolecule catabolic process"/>
    <property type="evidence" value="ECO:0007669"/>
    <property type="project" value="InterPro"/>
</dbReference>
<evidence type="ECO:0000256" key="2">
    <source>
        <dbReference type="ARBA" id="ARBA00010646"/>
    </source>
</evidence>
<gene>
    <name evidence="9" type="ORF">DWY46_09000</name>
</gene>
<dbReference type="InterPro" id="IPR017853">
    <property type="entry name" value="GH"/>
</dbReference>
<dbReference type="InterPro" id="IPR018077">
    <property type="entry name" value="Glyco_hydro_fam25_subgr"/>
</dbReference>
<dbReference type="SUPFAM" id="SSF54001">
    <property type="entry name" value="Cysteine proteinases"/>
    <property type="match status" value="1"/>
</dbReference>
<feature type="compositionally biased region" description="Low complexity" evidence="7">
    <location>
        <begin position="442"/>
        <end position="464"/>
    </location>
</feature>
<reference evidence="9 10" key="1">
    <citation type="submission" date="2018-08" db="EMBL/GenBank/DDBJ databases">
        <title>A genome reference for cultivated species of the human gut microbiota.</title>
        <authorList>
            <person name="Zou Y."/>
            <person name="Xue W."/>
            <person name="Luo G."/>
        </authorList>
    </citation>
    <scope>NUCLEOTIDE SEQUENCE [LARGE SCALE GENOMIC DNA]</scope>
    <source>
        <strain evidence="9 10">AF25-21</strain>
    </source>
</reference>
<feature type="domain" description="NlpC/P60" evidence="8">
    <location>
        <begin position="302"/>
        <end position="401"/>
    </location>
</feature>
<name>A0A412ERJ4_9FIRM</name>
<dbReference type="Gene3D" id="3.20.20.80">
    <property type="entry name" value="Glycosidases"/>
    <property type="match status" value="1"/>
</dbReference>
<dbReference type="InterPro" id="IPR036365">
    <property type="entry name" value="PGBD-like_sf"/>
</dbReference>
<dbReference type="EMBL" id="QRUH01000005">
    <property type="protein sequence ID" value="RGR49455.1"/>
    <property type="molecule type" value="Genomic_DNA"/>
</dbReference>
<dbReference type="PANTHER" id="PTHR34135">
    <property type="entry name" value="LYSOZYME"/>
    <property type="match status" value="1"/>
</dbReference>
<keyword evidence="5" id="KW-0788">Thiol protease</keyword>
<dbReference type="RefSeq" id="WP_207659031.1">
    <property type="nucleotide sequence ID" value="NZ_QRUH01000005.1"/>
</dbReference>
<evidence type="ECO:0000256" key="6">
    <source>
        <dbReference type="ARBA" id="ARBA00023295"/>
    </source>
</evidence>
<dbReference type="Pfam" id="PF01183">
    <property type="entry name" value="Glyco_hydro_25"/>
    <property type="match status" value="1"/>
</dbReference>
<evidence type="ECO:0000259" key="8">
    <source>
        <dbReference type="Pfam" id="PF00877"/>
    </source>
</evidence>
<comment type="similarity">
    <text evidence="2">Belongs to the glycosyl hydrolase 25 family.</text>
</comment>
<feature type="region of interest" description="Disordered" evidence="7">
    <location>
        <begin position="440"/>
        <end position="464"/>
    </location>
</feature>
<dbReference type="Pfam" id="PF00877">
    <property type="entry name" value="NLPC_P60"/>
    <property type="match status" value="1"/>
</dbReference>
<feature type="non-terminal residue" evidence="9">
    <location>
        <position position="1"/>
    </location>
</feature>
<organism evidence="9 10">
    <name type="scientific">Blautia obeum</name>
    <dbReference type="NCBI Taxonomy" id="40520"/>
    <lineage>
        <taxon>Bacteria</taxon>
        <taxon>Bacillati</taxon>
        <taxon>Bacillota</taxon>
        <taxon>Clostridia</taxon>
        <taxon>Lachnospirales</taxon>
        <taxon>Lachnospiraceae</taxon>
        <taxon>Blautia</taxon>
    </lineage>
</organism>
<evidence type="ECO:0000256" key="3">
    <source>
        <dbReference type="ARBA" id="ARBA00022670"/>
    </source>
</evidence>
<dbReference type="SUPFAM" id="SSF51445">
    <property type="entry name" value="(Trans)glycosidases"/>
    <property type="match status" value="1"/>
</dbReference>
<dbReference type="PROSITE" id="PS51904">
    <property type="entry name" value="GLYCOSYL_HYDROL_F25_2"/>
    <property type="match status" value="1"/>
</dbReference>
<evidence type="ECO:0000313" key="10">
    <source>
        <dbReference type="Proteomes" id="UP000285839"/>
    </source>
</evidence>
<comment type="caution">
    <text evidence="9">The sequence shown here is derived from an EMBL/GenBank/DDBJ whole genome shotgun (WGS) entry which is preliminary data.</text>
</comment>
<dbReference type="InterPro" id="IPR036366">
    <property type="entry name" value="PGBDSf"/>
</dbReference>
<dbReference type="InterPro" id="IPR000064">
    <property type="entry name" value="NLP_P60_dom"/>
</dbReference>
<dbReference type="Gene3D" id="3.90.1720.10">
    <property type="entry name" value="endopeptidase domain like (from Nostoc punctiforme)"/>
    <property type="match status" value="1"/>
</dbReference>
<protein>
    <recommendedName>
        <fullName evidence="8">NlpC/P60 domain-containing protein</fullName>
    </recommendedName>
</protein>
<keyword evidence="3" id="KW-0645">Protease</keyword>
<dbReference type="Proteomes" id="UP000285839">
    <property type="component" value="Unassembled WGS sequence"/>
</dbReference>
<dbReference type="GO" id="GO:0016052">
    <property type="term" value="P:carbohydrate catabolic process"/>
    <property type="evidence" value="ECO:0007669"/>
    <property type="project" value="TreeGrafter"/>
</dbReference>
<accession>A0A412ERJ4</accession>
<keyword evidence="4" id="KW-0378">Hydrolase</keyword>
<evidence type="ECO:0000256" key="7">
    <source>
        <dbReference type="SAM" id="MobiDB-lite"/>
    </source>
</evidence>
<dbReference type="AlphaFoldDB" id="A0A412ERJ4"/>
<dbReference type="GO" id="GO:0003796">
    <property type="term" value="F:lysozyme activity"/>
    <property type="evidence" value="ECO:0007669"/>
    <property type="project" value="InterPro"/>
</dbReference>
<dbReference type="GO" id="GO:0008234">
    <property type="term" value="F:cysteine-type peptidase activity"/>
    <property type="evidence" value="ECO:0007669"/>
    <property type="project" value="UniProtKB-KW"/>
</dbReference>
<evidence type="ECO:0000313" key="9">
    <source>
        <dbReference type="EMBL" id="RGR49455.1"/>
    </source>
</evidence>
<evidence type="ECO:0000256" key="4">
    <source>
        <dbReference type="ARBA" id="ARBA00022801"/>
    </source>
</evidence>
<evidence type="ECO:0000256" key="5">
    <source>
        <dbReference type="ARBA" id="ARBA00022807"/>
    </source>
</evidence>
<dbReference type="PANTHER" id="PTHR34135:SF2">
    <property type="entry name" value="LYSOZYME"/>
    <property type="match status" value="1"/>
</dbReference>
<sequence length="545" mass="61242">RYIATKRIEGKAEFTLKRYWEQNLQLICQESEQHHKALIFAQICAGAMPRKDKNMELKGIDVSSWQGKIDWNKVANYGMDFAILRITEAGNVIDGQFEDNFAGCNKYKIPVGVYKYSYAMTVSEARSEARKVVSVLNGRKIQFPVFLDLENHRQRVLGAESIHNLAEAFREIIVAAGYKFAIYCNLDWYMNVICSHLKKHDFWIARYPANDNGTVVERLRPSWGVGWQYSSKATIPGINTKVDRNIFYKDYTEAKESGTMAKTKEQIIQNVKNDAVSFAVNIANDNSHGYSQRIRSLYEINIPKSFDCSSLALTAYYYAFLKNGLTKQARYLKENCSYTGNMLKMLNAGFEVVARNQTAHKQMIKGDLELADNNPNGSNSHVAMAIGKNDIVHARSSEGTKDTKDNSGNEIRTQPWYLYSHGWTHRLRFTGKGIDFSGLTNTTGSKPTAKPSTSTKPSTTTSKGAGYMFEPKLVKLGSEGTSVLLLQEILIARGFKGKNGKALSLSRKADANTIYALKQYQKSRNGVLVVDGECGENTWKDLIAI</sequence>
<evidence type="ECO:0000256" key="1">
    <source>
        <dbReference type="ARBA" id="ARBA00007074"/>
    </source>
</evidence>
<dbReference type="SMART" id="SM00641">
    <property type="entry name" value="Glyco_25"/>
    <property type="match status" value="1"/>
</dbReference>
<dbReference type="InterPro" id="IPR038765">
    <property type="entry name" value="Papain-like_cys_pep_sf"/>
</dbReference>
<dbReference type="InterPro" id="IPR002053">
    <property type="entry name" value="Glyco_hydro_25"/>
</dbReference>
<dbReference type="SUPFAM" id="SSF47090">
    <property type="entry name" value="PGBD-like"/>
    <property type="match status" value="1"/>
</dbReference>
<dbReference type="Gene3D" id="1.10.101.10">
    <property type="entry name" value="PGBD-like superfamily/PGBD"/>
    <property type="match status" value="1"/>
</dbReference>
<dbReference type="GO" id="GO:0006508">
    <property type="term" value="P:proteolysis"/>
    <property type="evidence" value="ECO:0007669"/>
    <property type="project" value="UniProtKB-KW"/>
</dbReference>
<keyword evidence="6" id="KW-0326">Glycosidase</keyword>